<dbReference type="AlphaFoldDB" id="A0A3B6PH83"/>
<keyword evidence="2" id="KW-0808">Transferase</keyword>
<dbReference type="PROSITE" id="PS00107">
    <property type="entry name" value="PROTEIN_KINASE_ATP"/>
    <property type="match status" value="1"/>
</dbReference>
<organism evidence="8">
    <name type="scientific">Triticum aestivum</name>
    <name type="common">Wheat</name>
    <dbReference type="NCBI Taxonomy" id="4565"/>
    <lineage>
        <taxon>Eukaryota</taxon>
        <taxon>Viridiplantae</taxon>
        <taxon>Streptophyta</taxon>
        <taxon>Embryophyta</taxon>
        <taxon>Tracheophyta</taxon>
        <taxon>Spermatophyta</taxon>
        <taxon>Magnoliopsida</taxon>
        <taxon>Liliopsida</taxon>
        <taxon>Poales</taxon>
        <taxon>Poaceae</taxon>
        <taxon>BOP clade</taxon>
        <taxon>Pooideae</taxon>
        <taxon>Triticodae</taxon>
        <taxon>Triticeae</taxon>
        <taxon>Triticinae</taxon>
        <taxon>Triticum</taxon>
    </lineage>
</organism>
<dbReference type="InterPro" id="IPR011009">
    <property type="entry name" value="Kinase-like_dom_sf"/>
</dbReference>
<dbReference type="Gene3D" id="1.10.510.10">
    <property type="entry name" value="Transferase(Phosphotransferase) domain 1"/>
    <property type="match status" value="2"/>
</dbReference>
<evidence type="ECO:0000256" key="4">
    <source>
        <dbReference type="ARBA" id="ARBA00022777"/>
    </source>
</evidence>
<evidence type="ECO:0000256" key="3">
    <source>
        <dbReference type="ARBA" id="ARBA00022741"/>
    </source>
</evidence>
<dbReference type="GO" id="GO:0005524">
    <property type="term" value="F:ATP binding"/>
    <property type="evidence" value="ECO:0007669"/>
    <property type="project" value="UniProtKB-UniRule"/>
</dbReference>
<dbReference type="PANTHER" id="PTHR45707:SF69">
    <property type="entry name" value="CALCIUM-DEPENDENT LIPID-BINDING (CALB DOMAIN) PLANT PHOSPHORIBOSYLTRANSFERASE FAMILY PROTEIN"/>
    <property type="match status" value="1"/>
</dbReference>
<evidence type="ECO:0000256" key="1">
    <source>
        <dbReference type="ARBA" id="ARBA00022527"/>
    </source>
</evidence>
<dbReference type="Gramene" id="TraesLDM6B03G03437870.2">
    <property type="protein sequence ID" value="TraesLDM6B03G03437870.2"/>
    <property type="gene ID" value="TraesLDM6B03G03437870"/>
</dbReference>
<dbReference type="GeneID" id="123135576"/>
<dbReference type="OrthoDB" id="584281at2759"/>
<keyword evidence="3 6" id="KW-0547">Nucleotide-binding</keyword>
<reference evidence="8" key="1">
    <citation type="submission" date="2018-08" db="EMBL/GenBank/DDBJ databases">
        <authorList>
            <person name="Rossello M."/>
        </authorList>
    </citation>
    <scope>NUCLEOTIDE SEQUENCE [LARGE SCALE GENOMIC DNA]</scope>
    <source>
        <strain evidence="8">cv. Chinese Spring</strain>
    </source>
</reference>
<keyword evidence="4" id="KW-0418">Kinase</keyword>
<accession>A0A3B6PH83</accession>
<dbReference type="SUPFAM" id="SSF56112">
    <property type="entry name" value="Protein kinase-like (PK-like)"/>
    <property type="match status" value="2"/>
</dbReference>
<dbReference type="Pfam" id="PF00069">
    <property type="entry name" value="Pkinase"/>
    <property type="match status" value="1"/>
</dbReference>
<evidence type="ECO:0000256" key="5">
    <source>
        <dbReference type="ARBA" id="ARBA00022840"/>
    </source>
</evidence>
<dbReference type="GO" id="GO:0005886">
    <property type="term" value="C:plasma membrane"/>
    <property type="evidence" value="ECO:0000318"/>
    <property type="project" value="GO_Central"/>
</dbReference>
<dbReference type="Gramene" id="TraesROB_scaffold_085985_01G000200.1">
    <property type="protein sequence ID" value="TraesROB_scaffold_085985_01G000200.1"/>
    <property type="gene ID" value="TraesROB_scaffold_085985_01G000200"/>
</dbReference>
<dbReference type="FunFam" id="1.10.510.10:FF:000870">
    <property type="entry name" value="OSJNBa0016N04.16-like protein"/>
    <property type="match status" value="1"/>
</dbReference>
<dbReference type="InterPro" id="IPR008271">
    <property type="entry name" value="Ser/Thr_kinase_AS"/>
</dbReference>
<dbReference type="InterPro" id="IPR001245">
    <property type="entry name" value="Ser-Thr/Tyr_kinase_cat_dom"/>
</dbReference>
<dbReference type="PANTHER" id="PTHR45707">
    <property type="entry name" value="C2 CALCIUM/LIPID-BINDING PLANT PHOSPHORIBOSYLTRANSFERASE FAMILY PROTEIN"/>
    <property type="match status" value="1"/>
</dbReference>
<reference evidence="8" key="2">
    <citation type="submission" date="2018-10" db="UniProtKB">
        <authorList>
            <consortium name="EnsemblPlants"/>
        </authorList>
    </citation>
    <scope>IDENTIFICATION</scope>
</reference>
<dbReference type="RefSeq" id="XP_044410629.1">
    <property type="nucleotide sequence ID" value="XM_044554694.1"/>
</dbReference>
<dbReference type="InterPro" id="IPR017441">
    <property type="entry name" value="Protein_kinase_ATP_BS"/>
</dbReference>
<evidence type="ECO:0000313" key="9">
    <source>
        <dbReference type="Proteomes" id="UP000019116"/>
    </source>
</evidence>
<dbReference type="Gramene" id="TraesCAD_scaffold_003829_01G000100.1">
    <property type="protein sequence ID" value="TraesCAD_scaffold_003829_01G000100.1"/>
    <property type="gene ID" value="TraesCAD_scaffold_003829_01G000100"/>
</dbReference>
<dbReference type="KEGG" id="taes:123135576"/>
<keyword evidence="9" id="KW-1185">Reference proteome</keyword>
<protein>
    <recommendedName>
        <fullName evidence="7">Protein kinase domain-containing protein</fullName>
    </recommendedName>
</protein>
<dbReference type="Gramene" id="TraesCS6B02G050900.1">
    <property type="protein sequence ID" value="TraesCS6B02G050900.1"/>
    <property type="gene ID" value="TraesCS6B02G050900"/>
</dbReference>
<dbReference type="Proteomes" id="UP000019116">
    <property type="component" value="Chromosome 6B"/>
</dbReference>
<evidence type="ECO:0000256" key="2">
    <source>
        <dbReference type="ARBA" id="ARBA00022679"/>
    </source>
</evidence>
<dbReference type="EnsemblPlants" id="TraesCS6B02G050900.1">
    <property type="protein sequence ID" value="TraesCS6B02G050900.1"/>
    <property type="gene ID" value="TraesCS6B02G050900"/>
</dbReference>
<dbReference type="Gene3D" id="3.30.200.20">
    <property type="entry name" value="Phosphorylase Kinase, domain 1"/>
    <property type="match status" value="2"/>
</dbReference>
<name>A0A3B6PH83_WHEAT</name>
<evidence type="ECO:0000313" key="8">
    <source>
        <dbReference type="EnsemblPlants" id="TraesCS6B02G050900.1"/>
    </source>
</evidence>
<feature type="domain" description="Protein kinase" evidence="7">
    <location>
        <begin position="452"/>
        <end position="719"/>
    </location>
</feature>
<evidence type="ECO:0000256" key="6">
    <source>
        <dbReference type="PROSITE-ProRule" id="PRU10141"/>
    </source>
</evidence>
<dbReference type="Gramene" id="TraesLDM6B03G03437870.1">
    <property type="protein sequence ID" value="TraesLDM6B03G03437870.1"/>
    <property type="gene ID" value="TraesLDM6B03G03437870"/>
</dbReference>
<gene>
    <name evidence="8" type="primary">LOC123135576</name>
</gene>
<dbReference type="GO" id="GO:0007166">
    <property type="term" value="P:cell surface receptor signaling pathway"/>
    <property type="evidence" value="ECO:0000318"/>
    <property type="project" value="GO_Central"/>
</dbReference>
<dbReference type="RefSeq" id="XP_044410628.1">
    <property type="nucleotide sequence ID" value="XM_044554693.1"/>
</dbReference>
<evidence type="ECO:0000259" key="7">
    <source>
        <dbReference type="PROSITE" id="PS50011"/>
    </source>
</evidence>
<feature type="domain" description="Protein kinase" evidence="7">
    <location>
        <begin position="39"/>
        <end position="312"/>
    </location>
</feature>
<feature type="binding site" evidence="6">
    <location>
        <position position="67"/>
    </location>
    <ligand>
        <name>ATP</name>
        <dbReference type="ChEBI" id="CHEBI:30616"/>
    </ligand>
</feature>
<dbReference type="PROSITE" id="PS00108">
    <property type="entry name" value="PROTEIN_KINASE_ST"/>
    <property type="match status" value="1"/>
</dbReference>
<dbReference type="InterPro" id="IPR000719">
    <property type="entry name" value="Prot_kinase_dom"/>
</dbReference>
<sequence length="726" mass="81913">MDTKIRTVHKLDLERMVLDESAEPTYLPLSLLRETTDCFSDDRQIGSGGSAIVYKGTVGKGMVAVKKLLITIDMHENKFHKEVECLMKVKHKNIVRFLGYCSDTQGMVGHYDGKFVMADVRNWVLCFEYIPNGSLDKYITDASCGLKWRDRYHIIKGTCEGLLHLHEKRILHLDLKPGNILIADHMVPKIADFGLSRCLGEDQTRAFTSHLCGSQGYLAPEFYRGQFTFASDIYSLGIIIVEILTGEKGYPEEENVVANWMNQLEASDQWHTQLEQVRVCTKIGIQCMDLNPKKRPVVRHILDRLDKTKITIKTGISGSSVEQQVSFLKEQYCQEKNSKLSYQYLGKEIKEHTETEGLAEYVEIPREDHWQQGQQEASSDQWPLRGVQDVKKNVSPQGASISSSNNGVLYKLNNLDIFDRKALRNHVRYGGPTLENVNFVKLFKKKELSPILKNKNLIRRDSFGAVYMGLVDSVPVTIRKLFSGSVVQNEDFANEVIIQSQVIHENMVRIIGCCLEFEVPMLVHEFHSIASLHYILHINIKVPLNLGVRLCIAATSAGALAYVHPAVAKKILHGNVKPSNILLDNNFVPKISDTGISRLIVRGHEHSGISIGDMAYMDPVYVRTGLLTEQSDVYSFGVIILELVTRRKATHMDKNSLVINFLENHKQGRKSTELFDKEIAVTENLKLLDTLAGIAAECLNSDVDLRPTMVDVANRLSMLNRSCKLS</sequence>
<dbReference type="Pfam" id="PF07714">
    <property type="entry name" value="PK_Tyr_Ser-Thr"/>
    <property type="match status" value="1"/>
</dbReference>
<keyword evidence="5 6" id="KW-0067">ATP-binding</keyword>
<dbReference type="SMART" id="SM00220">
    <property type="entry name" value="S_TKc"/>
    <property type="match status" value="2"/>
</dbReference>
<proteinExistence type="predicted"/>
<dbReference type="SMR" id="A0A3B6PH83"/>
<dbReference type="Gramene" id="TraesCS6B03G0117600.1">
    <property type="protein sequence ID" value="TraesCS6B03G0117600.1.CDS"/>
    <property type="gene ID" value="TraesCS6B03G0117600"/>
</dbReference>
<dbReference type="PROSITE" id="PS50011">
    <property type="entry name" value="PROTEIN_KINASE_DOM"/>
    <property type="match status" value="2"/>
</dbReference>
<keyword evidence="1" id="KW-0723">Serine/threonine-protein kinase</keyword>
<dbReference type="GO" id="GO:0004674">
    <property type="term" value="F:protein serine/threonine kinase activity"/>
    <property type="evidence" value="ECO:0007669"/>
    <property type="project" value="UniProtKB-KW"/>
</dbReference>